<accession>A0A066RSR5</accession>
<protein>
    <recommendedName>
        <fullName evidence="1">HTH cro/C1-type domain-containing protein</fullName>
    </recommendedName>
</protein>
<dbReference type="PROSITE" id="PS50943">
    <property type="entry name" value="HTH_CROC1"/>
    <property type="match status" value="1"/>
</dbReference>
<dbReference type="Pfam" id="PF13443">
    <property type="entry name" value="HTH_26"/>
    <property type="match status" value="1"/>
</dbReference>
<dbReference type="EMBL" id="JMIB01000002">
    <property type="protein sequence ID" value="KDM93399.1"/>
    <property type="molecule type" value="Genomic_DNA"/>
</dbReference>
<sequence>MSECHQLVSELKKQLKLHGVQYQDIARTLDLSEGSVKRLLAEGGNLSLERLGKICQLIGMDMAELFQLSATSHAGLQSLTHDQEKQLVEDKALLLVAVCVLNGYRFADILEQYHFSVPELIQKLAQLDRLKIIELQANNRIRLKISPSFSWLAGGPIQCFFQQQVQKAFFASHFNEDGEKLVMTTGLMSLPSNQRMQQRLQKLVSEFYATCREDENLSMNARHGTSMILAIRRWQFPLFDEFNPVQKS</sequence>
<dbReference type="SMART" id="SM00530">
    <property type="entry name" value="HTH_XRE"/>
    <property type="match status" value="1"/>
</dbReference>
<feature type="domain" description="HTH cro/C1-type" evidence="1">
    <location>
        <begin position="11"/>
        <end position="65"/>
    </location>
</feature>
<dbReference type="RefSeq" id="WP_036747677.1">
    <property type="nucleotide sequence ID" value="NZ_JAGSGC010000001.1"/>
</dbReference>
<dbReference type="InterPro" id="IPR010982">
    <property type="entry name" value="Lambda_DNA-bd_dom_sf"/>
</dbReference>
<dbReference type="Gene3D" id="1.10.260.40">
    <property type="entry name" value="lambda repressor-like DNA-binding domains"/>
    <property type="match status" value="1"/>
</dbReference>
<dbReference type="STRING" id="1654360.EA58_00590"/>
<dbReference type="OrthoDB" id="5298444at2"/>
<evidence type="ECO:0000313" key="2">
    <source>
        <dbReference type="EMBL" id="KDM93399.1"/>
    </source>
</evidence>
<evidence type="ECO:0000259" key="1">
    <source>
        <dbReference type="PROSITE" id="PS50943"/>
    </source>
</evidence>
<dbReference type="AlphaFoldDB" id="A0A066RSR5"/>
<evidence type="ECO:0000313" key="3">
    <source>
        <dbReference type="Proteomes" id="UP000027192"/>
    </source>
</evidence>
<comment type="caution">
    <text evidence="2">The sequence shown here is derived from an EMBL/GenBank/DDBJ whole genome shotgun (WGS) entry which is preliminary data.</text>
</comment>
<dbReference type="GO" id="GO:0003677">
    <property type="term" value="F:DNA binding"/>
    <property type="evidence" value="ECO:0007669"/>
    <property type="project" value="InterPro"/>
</dbReference>
<dbReference type="InterPro" id="IPR001387">
    <property type="entry name" value="Cro/C1-type_HTH"/>
</dbReference>
<reference evidence="2 3" key="1">
    <citation type="submission" date="2014-04" db="EMBL/GenBank/DDBJ databases">
        <title>Draft genome sequence of Photobacterium halotolerans S2753: a solonamide, ngercheumicin and holomycin producer.</title>
        <authorList>
            <person name="Machado H.R."/>
            <person name="Gram L."/>
        </authorList>
    </citation>
    <scope>NUCLEOTIDE SEQUENCE [LARGE SCALE GENOMIC DNA]</scope>
    <source>
        <strain evidence="2 3">S2753</strain>
    </source>
</reference>
<keyword evidence="3" id="KW-1185">Reference proteome</keyword>
<dbReference type="Proteomes" id="UP000027192">
    <property type="component" value="Unassembled WGS sequence"/>
</dbReference>
<name>A0A066RSR5_9GAMM</name>
<organism evidence="2 3">
    <name type="scientific">Photobacterium galatheae</name>
    <dbReference type="NCBI Taxonomy" id="1654360"/>
    <lineage>
        <taxon>Bacteria</taxon>
        <taxon>Pseudomonadati</taxon>
        <taxon>Pseudomonadota</taxon>
        <taxon>Gammaproteobacteria</taxon>
        <taxon>Vibrionales</taxon>
        <taxon>Vibrionaceae</taxon>
        <taxon>Photobacterium</taxon>
    </lineage>
</organism>
<proteinExistence type="predicted"/>
<gene>
    <name evidence="2" type="ORF">EA58_00590</name>
</gene>
<dbReference type="SUPFAM" id="SSF47413">
    <property type="entry name" value="lambda repressor-like DNA-binding domains"/>
    <property type="match status" value="1"/>
</dbReference>